<protein>
    <recommendedName>
        <fullName evidence="4 16">Dihydrolipoyl dehydrogenase</fullName>
        <ecNumber evidence="3 16">1.8.1.4</ecNumber>
    </recommendedName>
</protein>
<evidence type="ECO:0000256" key="7">
    <source>
        <dbReference type="ARBA" id="ARBA00022827"/>
    </source>
</evidence>
<evidence type="ECO:0000256" key="15">
    <source>
        <dbReference type="PIRSR" id="PIRSR000350-4"/>
    </source>
</evidence>
<dbReference type="InterPro" id="IPR001100">
    <property type="entry name" value="Pyr_nuc-diS_OxRdtase"/>
</dbReference>
<evidence type="ECO:0000256" key="5">
    <source>
        <dbReference type="ARBA" id="ARBA00022490"/>
    </source>
</evidence>
<dbReference type="InterPro" id="IPR006258">
    <property type="entry name" value="Lipoamide_DH"/>
</dbReference>
<evidence type="ECO:0000256" key="1">
    <source>
        <dbReference type="ARBA" id="ARBA00004496"/>
    </source>
</evidence>
<sequence>MSEKSIIVIGGGPGGYVAAIRSSQLGAKVTLIEKDKIGGTCLNIGCIPTKSILHSAEIYSTLNEASLYGINVKDISIDFQKVQNKKEEIVNQLVNGVSGLMKVNNIKVINAKAEFISKEKIKLTYKDGKTENVWADKIIIASGSIPAIPPIEGINNNPHCIDSTGILSLNKIPKSLIVIGGGVIGIEFACAFNRFGTKVTVIEALPKILPLMDGELSEQLKIYLEYSGIKILTDTKVKKINGEKVEVESKGKIDIFDAENILVAVGRIANTKDLNLNAAGIKNDRGKIKVNEKMETNLKNVYAIGDCLGQIMLAHIASKQGEVAAENSMGHHTSYNQKTAPSCVYTDLEFSSVGLTEEECKAKKIEYYVGKFPLMANGKSLIMNGGKGIVKFLVGKEYKDILGVHILGPRATDLIGECALALGMEATIEDIISTIHAHPTISEAIFEAALSSDKIAIHIPNKK</sequence>
<dbReference type="PROSITE" id="PS00076">
    <property type="entry name" value="PYRIDINE_REDOX_1"/>
    <property type="match status" value="1"/>
</dbReference>
<evidence type="ECO:0000259" key="17">
    <source>
        <dbReference type="Pfam" id="PF02852"/>
    </source>
</evidence>
<feature type="binding site" evidence="14">
    <location>
        <position position="266"/>
    </location>
    <ligand>
        <name>NAD(+)</name>
        <dbReference type="ChEBI" id="CHEBI:57540"/>
    </ligand>
</feature>
<feature type="binding site" evidence="14">
    <location>
        <begin position="312"/>
        <end position="315"/>
    </location>
    <ligand>
        <name>FAD</name>
        <dbReference type="ChEBI" id="CHEBI:57692"/>
    </ligand>
</feature>
<keyword evidence="10" id="KW-1015">Disulfide bond</keyword>
<comment type="subcellular location">
    <subcellularLocation>
        <location evidence="1">Cytoplasm</location>
    </subcellularLocation>
</comment>
<dbReference type="Pfam" id="PF02852">
    <property type="entry name" value="Pyr_redox_dim"/>
    <property type="match status" value="1"/>
</dbReference>
<keyword evidence="5" id="KW-0963">Cytoplasm</keyword>
<evidence type="ECO:0000313" key="19">
    <source>
        <dbReference type="EMBL" id="TXJ21561.1"/>
    </source>
</evidence>
<evidence type="ECO:0000256" key="10">
    <source>
        <dbReference type="ARBA" id="ARBA00023157"/>
    </source>
</evidence>
<dbReference type="EMBL" id="SAXU01000001">
    <property type="protein sequence ID" value="TXJ21561.1"/>
    <property type="molecule type" value="Genomic_DNA"/>
</dbReference>
<comment type="catalytic activity">
    <reaction evidence="12 16">
        <text>N(6)-[(R)-dihydrolipoyl]-L-lysyl-[protein] + NAD(+) = N(6)-[(R)-lipoyl]-L-lysyl-[protein] + NADH + H(+)</text>
        <dbReference type="Rhea" id="RHEA:15045"/>
        <dbReference type="Rhea" id="RHEA-COMP:10474"/>
        <dbReference type="Rhea" id="RHEA-COMP:10475"/>
        <dbReference type="ChEBI" id="CHEBI:15378"/>
        <dbReference type="ChEBI" id="CHEBI:57540"/>
        <dbReference type="ChEBI" id="CHEBI:57945"/>
        <dbReference type="ChEBI" id="CHEBI:83099"/>
        <dbReference type="ChEBI" id="CHEBI:83100"/>
        <dbReference type="EC" id="1.8.1.4"/>
    </reaction>
</comment>
<dbReference type="Gene3D" id="3.30.390.30">
    <property type="match status" value="1"/>
</dbReference>
<proteinExistence type="inferred from homology"/>
<dbReference type="PRINTS" id="PR00411">
    <property type="entry name" value="PNDRDTASEI"/>
</dbReference>
<feature type="binding site" evidence="14">
    <location>
        <position position="50"/>
    </location>
    <ligand>
        <name>FAD</name>
        <dbReference type="ChEBI" id="CHEBI:57692"/>
    </ligand>
</feature>
<comment type="miscellaneous">
    <text evidence="16">The active site is a redox-active disulfide bond.</text>
</comment>
<dbReference type="Proteomes" id="UP000324638">
    <property type="component" value="Unassembled WGS sequence"/>
</dbReference>
<keyword evidence="11 16" id="KW-0676">Redox-active center</keyword>
<dbReference type="PIRSF" id="PIRSF000350">
    <property type="entry name" value="Mercury_reductase_MerA"/>
    <property type="match status" value="1"/>
</dbReference>
<comment type="caution">
    <text evidence="19">The sequence shown here is derived from an EMBL/GenBank/DDBJ whole genome shotgun (WGS) entry which is preliminary data.</text>
</comment>
<evidence type="ECO:0000256" key="4">
    <source>
        <dbReference type="ARBA" id="ARBA00016961"/>
    </source>
</evidence>
<dbReference type="AlphaFoldDB" id="A0A5C8DAW4"/>
<dbReference type="PANTHER" id="PTHR22912:SF217">
    <property type="entry name" value="DIHYDROLIPOYL DEHYDROGENASE"/>
    <property type="match status" value="1"/>
</dbReference>
<dbReference type="RefSeq" id="WP_147739479.1">
    <property type="nucleotide sequence ID" value="NZ_SAXU01000001.1"/>
</dbReference>
<keyword evidence="7 14" id="KW-0274">FAD</keyword>
<dbReference type="GO" id="GO:0004148">
    <property type="term" value="F:dihydrolipoyl dehydrogenase (NADH) activity"/>
    <property type="evidence" value="ECO:0007669"/>
    <property type="project" value="UniProtKB-EC"/>
</dbReference>
<feature type="active site" description="Proton acceptor" evidence="13">
    <location>
        <position position="438"/>
    </location>
</feature>
<feature type="binding site" evidence="14">
    <location>
        <position position="203"/>
    </location>
    <ligand>
        <name>NAD(+)</name>
        <dbReference type="ChEBI" id="CHEBI:57540"/>
    </ligand>
</feature>
<evidence type="ECO:0000256" key="8">
    <source>
        <dbReference type="ARBA" id="ARBA00023002"/>
    </source>
</evidence>
<dbReference type="Gene3D" id="3.50.50.60">
    <property type="entry name" value="FAD/NAD(P)-binding domain"/>
    <property type="match status" value="2"/>
</dbReference>
<evidence type="ECO:0000256" key="14">
    <source>
        <dbReference type="PIRSR" id="PIRSR000350-3"/>
    </source>
</evidence>
<evidence type="ECO:0000256" key="3">
    <source>
        <dbReference type="ARBA" id="ARBA00012608"/>
    </source>
</evidence>
<dbReference type="GO" id="GO:0005737">
    <property type="term" value="C:cytoplasm"/>
    <property type="evidence" value="ECO:0007669"/>
    <property type="project" value="UniProtKB-SubCell"/>
</dbReference>
<dbReference type="SUPFAM" id="SSF51905">
    <property type="entry name" value="FAD/NAD(P)-binding domain"/>
    <property type="match status" value="1"/>
</dbReference>
<evidence type="ECO:0000256" key="9">
    <source>
        <dbReference type="ARBA" id="ARBA00023027"/>
    </source>
</evidence>
<gene>
    <name evidence="19" type="primary">lpdA</name>
    <name evidence="19" type="ORF">EPJ79_10705</name>
</gene>
<evidence type="ECO:0000256" key="13">
    <source>
        <dbReference type="PIRSR" id="PIRSR000350-2"/>
    </source>
</evidence>
<keyword evidence="9 14" id="KW-0520">NAD</keyword>
<evidence type="ECO:0000313" key="20">
    <source>
        <dbReference type="Proteomes" id="UP000324638"/>
    </source>
</evidence>
<keyword evidence="14" id="KW-0547">Nucleotide-binding</keyword>
<accession>A0A5C8DAW4</accession>
<dbReference type="PRINTS" id="PR00368">
    <property type="entry name" value="FADPNR"/>
</dbReference>
<dbReference type="PANTHER" id="PTHR22912">
    <property type="entry name" value="DISULFIDE OXIDOREDUCTASE"/>
    <property type="match status" value="1"/>
</dbReference>
<feature type="binding site" evidence="14">
    <location>
        <begin position="180"/>
        <end position="187"/>
    </location>
    <ligand>
        <name>NAD(+)</name>
        <dbReference type="ChEBI" id="CHEBI:57540"/>
    </ligand>
</feature>
<keyword evidence="8 16" id="KW-0560">Oxidoreductase</keyword>
<evidence type="ECO:0000256" key="6">
    <source>
        <dbReference type="ARBA" id="ARBA00022630"/>
    </source>
</evidence>
<feature type="domain" description="Pyridine nucleotide-disulphide oxidoreductase dimerisation" evidence="17">
    <location>
        <begin position="341"/>
        <end position="448"/>
    </location>
</feature>
<dbReference type="InterPro" id="IPR004099">
    <property type="entry name" value="Pyr_nucl-diS_OxRdtase_dimer"/>
</dbReference>
<feature type="disulfide bond" description="Redox-active" evidence="15">
    <location>
        <begin position="41"/>
        <end position="46"/>
    </location>
</feature>
<dbReference type="FunFam" id="3.30.390.30:FF:000001">
    <property type="entry name" value="Dihydrolipoyl dehydrogenase"/>
    <property type="match status" value="1"/>
</dbReference>
<dbReference type="InterPro" id="IPR036188">
    <property type="entry name" value="FAD/NAD-bd_sf"/>
</dbReference>
<dbReference type="Pfam" id="PF07992">
    <property type="entry name" value="Pyr_redox_2"/>
    <property type="match status" value="1"/>
</dbReference>
<evidence type="ECO:0000256" key="11">
    <source>
        <dbReference type="ARBA" id="ARBA00023284"/>
    </source>
</evidence>
<evidence type="ECO:0000256" key="2">
    <source>
        <dbReference type="ARBA" id="ARBA00007532"/>
    </source>
</evidence>
<dbReference type="GO" id="GO:0050660">
    <property type="term" value="F:flavin adenine dinucleotide binding"/>
    <property type="evidence" value="ECO:0007669"/>
    <property type="project" value="InterPro"/>
</dbReference>
<evidence type="ECO:0000256" key="16">
    <source>
        <dbReference type="RuleBase" id="RU003692"/>
    </source>
</evidence>
<comment type="cofactor">
    <cofactor evidence="14 16">
        <name>FAD</name>
        <dbReference type="ChEBI" id="CHEBI:57692"/>
    </cofactor>
    <text evidence="14 16">Binds 1 FAD per subunit.</text>
</comment>
<name>A0A5C8DAW4_9SPIR</name>
<dbReference type="NCBIfam" id="TIGR01350">
    <property type="entry name" value="lipoamide_DH"/>
    <property type="match status" value="1"/>
</dbReference>
<dbReference type="InterPro" id="IPR050151">
    <property type="entry name" value="Class-I_Pyr_Nuc-Dis_Oxidored"/>
</dbReference>
<feature type="domain" description="FAD/NAD(P)-binding" evidence="18">
    <location>
        <begin position="5"/>
        <end position="321"/>
    </location>
</feature>
<reference evidence="19 20" key="1">
    <citation type="journal article" date="1992" name="Lakartidningen">
        <title>[Penicillin V and not amoxicillin is the first choice preparation in acute otitis].</title>
        <authorList>
            <person name="Kamme C."/>
            <person name="Lundgren K."/>
            <person name="Prellner K."/>
        </authorList>
    </citation>
    <scope>NUCLEOTIDE SEQUENCE [LARGE SCALE GENOMIC DNA]</scope>
    <source>
        <strain evidence="19 20">513A</strain>
    </source>
</reference>
<dbReference type="InterPro" id="IPR012999">
    <property type="entry name" value="Pyr_OxRdtase_I_AS"/>
</dbReference>
<dbReference type="SUPFAM" id="SSF55424">
    <property type="entry name" value="FAD/NAD-linked reductases, dimerisation (C-terminal) domain"/>
    <property type="match status" value="1"/>
</dbReference>
<dbReference type="InterPro" id="IPR023753">
    <property type="entry name" value="FAD/NAD-binding_dom"/>
</dbReference>
<comment type="similarity">
    <text evidence="2 16">Belongs to the class-I pyridine nucleotide-disulfide oxidoreductase family.</text>
</comment>
<feature type="binding site" evidence="14">
    <location>
        <position position="306"/>
    </location>
    <ligand>
        <name>FAD</name>
        <dbReference type="ChEBI" id="CHEBI:57692"/>
    </ligand>
</feature>
<dbReference type="EC" id="1.8.1.4" evidence="3 16"/>
<dbReference type="InterPro" id="IPR016156">
    <property type="entry name" value="FAD/NAD-linked_Rdtase_dimer_sf"/>
</dbReference>
<evidence type="ECO:0000259" key="18">
    <source>
        <dbReference type="Pfam" id="PF07992"/>
    </source>
</evidence>
<evidence type="ECO:0000256" key="12">
    <source>
        <dbReference type="ARBA" id="ARBA00049187"/>
    </source>
</evidence>
<organism evidence="19 20">
    <name type="scientific">Brachyspira aalborgi</name>
    <dbReference type="NCBI Taxonomy" id="29522"/>
    <lineage>
        <taxon>Bacteria</taxon>
        <taxon>Pseudomonadati</taxon>
        <taxon>Spirochaetota</taxon>
        <taxon>Spirochaetia</taxon>
        <taxon>Brachyspirales</taxon>
        <taxon>Brachyspiraceae</taxon>
        <taxon>Brachyspira</taxon>
    </lineage>
</organism>
<keyword evidence="6 16" id="KW-0285">Flavoprotein</keyword>
<dbReference type="GO" id="GO:0006103">
    <property type="term" value="P:2-oxoglutarate metabolic process"/>
    <property type="evidence" value="ECO:0007669"/>
    <property type="project" value="TreeGrafter"/>
</dbReference>